<feature type="region of interest" description="Phosphopantothenoylcysteine decarboxylase" evidence="3">
    <location>
        <begin position="1"/>
        <end position="193"/>
    </location>
</feature>
<dbReference type="STRING" id="1001240.GY21_05820"/>
<dbReference type="SUPFAM" id="SSF102645">
    <property type="entry name" value="CoaB-like"/>
    <property type="match status" value="1"/>
</dbReference>
<dbReference type="Gene3D" id="3.40.50.10300">
    <property type="entry name" value="CoaB-like"/>
    <property type="match status" value="1"/>
</dbReference>
<keyword evidence="3 4" id="KW-0288">FMN</keyword>
<dbReference type="AlphaFoldDB" id="A0A099JP14"/>
<dbReference type="EMBL" id="JPXF01000017">
    <property type="protein sequence ID" value="KGJ79168.1"/>
    <property type="molecule type" value="Genomic_DNA"/>
</dbReference>
<name>A0A099JP14_9MICO</name>
<keyword evidence="3" id="KW-0479">Metal-binding</keyword>
<comment type="caution">
    <text evidence="7">The sequence shown here is derived from an EMBL/GenBank/DDBJ whole genome shotgun (WGS) entry which is preliminary data.</text>
</comment>
<feature type="binding site" evidence="3">
    <location>
        <position position="347"/>
    </location>
    <ligand>
        <name>CTP</name>
        <dbReference type="ChEBI" id="CHEBI:37563"/>
    </ligand>
</feature>
<dbReference type="InterPro" id="IPR007085">
    <property type="entry name" value="DNA/pantothenate-metab_flavo_C"/>
</dbReference>
<comment type="similarity">
    <text evidence="3 4">In the C-terminal section; belongs to the PPC synthetase family.</text>
</comment>
<feature type="binding site" evidence="3">
    <location>
        <begin position="310"/>
        <end position="313"/>
    </location>
    <ligand>
        <name>CTP</name>
        <dbReference type="ChEBI" id="CHEBI:37563"/>
    </ligand>
</feature>
<comment type="catalytic activity">
    <reaction evidence="3 4">
        <text>(R)-4'-phosphopantothenate + L-cysteine + CTP = N-[(R)-4-phosphopantothenoyl]-L-cysteine + CMP + diphosphate + H(+)</text>
        <dbReference type="Rhea" id="RHEA:19397"/>
        <dbReference type="ChEBI" id="CHEBI:10986"/>
        <dbReference type="ChEBI" id="CHEBI:15378"/>
        <dbReference type="ChEBI" id="CHEBI:33019"/>
        <dbReference type="ChEBI" id="CHEBI:35235"/>
        <dbReference type="ChEBI" id="CHEBI:37563"/>
        <dbReference type="ChEBI" id="CHEBI:59458"/>
        <dbReference type="ChEBI" id="CHEBI:60377"/>
        <dbReference type="EC" id="6.3.2.5"/>
    </reaction>
</comment>
<dbReference type="PANTHER" id="PTHR14359:SF6">
    <property type="entry name" value="PHOSPHOPANTOTHENOYLCYSTEINE DECARBOXYLASE"/>
    <property type="match status" value="1"/>
</dbReference>
<keyword evidence="3 4" id="KW-0436">Ligase</keyword>
<keyword evidence="2 3" id="KW-0456">Lyase</keyword>
<comment type="similarity">
    <text evidence="3 4">In the N-terminal section; belongs to the HFCD (homo-oligomeric flavin containing Cys decarboxylase) superfamily.</text>
</comment>
<accession>A0A099JP14</accession>
<dbReference type="EC" id="4.1.1.36" evidence="3"/>
<dbReference type="GO" id="GO:0071513">
    <property type="term" value="C:phosphopantothenoylcysteine decarboxylase complex"/>
    <property type="evidence" value="ECO:0007669"/>
    <property type="project" value="TreeGrafter"/>
</dbReference>
<feature type="domain" description="Flavoprotein" evidence="5">
    <location>
        <begin position="6"/>
        <end position="175"/>
    </location>
</feature>
<evidence type="ECO:0000256" key="4">
    <source>
        <dbReference type="RuleBase" id="RU364078"/>
    </source>
</evidence>
<comment type="cofactor">
    <cofactor evidence="3">
        <name>Mg(2+)</name>
        <dbReference type="ChEBI" id="CHEBI:18420"/>
    </cofactor>
</comment>
<dbReference type="OrthoDB" id="9802554at2"/>
<dbReference type="Gene3D" id="3.40.50.1950">
    <property type="entry name" value="Flavin prenyltransferase-like"/>
    <property type="match status" value="1"/>
</dbReference>
<sequence>MKTARTVVVGITGGIAAYKAVNIVRAFVLNGDSVHVVATTAALRFIGKPTLEAISRHPVYSELYEGVAEVRHVAIGQSADLIVVAPATANTIAKLAAGLADDLLGNTILASTAPLVIAPAMHTEMWSNPATVANVQILRERGIVVVGPGVGRLTGKDIGAGRMEEPDTIVAVALSVLDGTYVEKPAQDLAGRRVLISAGGTREPLDPVRFLGNRSSGKQGVALAEAARDRGASVTLVAANLEVAEPTGVSLTRVGSALELNQAMREAAGEADVIIMAAAVADYRPHSVREGKIKKQDVGDTLSLELVKNPDILAGLAQHRTPGQVIVGFAAETEADADRLLALGRDKIERKGCDFLVVNRVGWTQGFATDGNTILMLDHLGVIVQEASGSKISVANCILDVIA</sequence>
<evidence type="ECO:0000313" key="7">
    <source>
        <dbReference type="EMBL" id="KGJ79168.1"/>
    </source>
</evidence>
<keyword evidence="3" id="KW-0511">Multifunctional enzyme</keyword>
<dbReference type="UniPathway" id="UPA00241">
    <property type="reaction ID" value="UER00353"/>
</dbReference>
<dbReference type="eggNOG" id="COG0452">
    <property type="taxonomic scope" value="Bacteria"/>
</dbReference>
<dbReference type="InterPro" id="IPR036551">
    <property type="entry name" value="Flavin_trans-like"/>
</dbReference>
<comment type="function">
    <text evidence="4">Catalyzes two steps in the biosynthesis of coenzyme A. In the first step cysteine is conjugated to 4'-phosphopantothenate to form 4-phosphopantothenoylcysteine, in the latter compound is decarboxylated to form 4'-phosphopantotheine.</text>
</comment>
<dbReference type="Pfam" id="PF04127">
    <property type="entry name" value="DFP"/>
    <property type="match status" value="1"/>
</dbReference>
<comment type="caution">
    <text evidence="3">Lacks conserved residue(s) required for the propagation of feature annotation.</text>
</comment>
<dbReference type="EC" id="6.3.2.5" evidence="3"/>
<feature type="binding site" evidence="3">
    <location>
        <position position="329"/>
    </location>
    <ligand>
        <name>CTP</name>
        <dbReference type="ChEBI" id="CHEBI:37563"/>
    </ligand>
</feature>
<comment type="function">
    <text evidence="3">Catalyzes two sequential steps in the biosynthesis of coenzyme A. In the first step cysteine is conjugated to 4'-phosphopantothenate to form 4-phosphopantothenoylcysteine. In the second step the latter compound is decarboxylated to form 4'-phosphopantotheine.</text>
</comment>
<dbReference type="HAMAP" id="MF_02225">
    <property type="entry name" value="CoaBC"/>
    <property type="match status" value="1"/>
</dbReference>
<comment type="catalytic activity">
    <reaction evidence="3 4">
        <text>N-[(R)-4-phosphopantothenoyl]-L-cysteine + H(+) = (R)-4'-phosphopantetheine + CO2</text>
        <dbReference type="Rhea" id="RHEA:16793"/>
        <dbReference type="ChEBI" id="CHEBI:15378"/>
        <dbReference type="ChEBI" id="CHEBI:16526"/>
        <dbReference type="ChEBI" id="CHEBI:59458"/>
        <dbReference type="ChEBI" id="CHEBI:61723"/>
        <dbReference type="EC" id="4.1.1.36"/>
    </reaction>
</comment>
<evidence type="ECO:0000256" key="1">
    <source>
        <dbReference type="ARBA" id="ARBA00022793"/>
    </source>
</evidence>
<dbReference type="InterPro" id="IPR005252">
    <property type="entry name" value="CoaBC"/>
</dbReference>
<feature type="region of interest" description="Phosphopantothenate--cysteine ligase" evidence="3">
    <location>
        <begin position="194"/>
        <end position="403"/>
    </location>
</feature>
<comment type="cofactor">
    <cofactor evidence="3">
        <name>FMN</name>
        <dbReference type="ChEBI" id="CHEBI:58210"/>
    </cofactor>
    <text evidence="3">Binds 1 FMN per subunit.</text>
</comment>
<dbReference type="GO" id="GO:0004632">
    <property type="term" value="F:phosphopantothenate--cysteine ligase activity"/>
    <property type="evidence" value="ECO:0007669"/>
    <property type="project" value="UniProtKB-UniRule"/>
</dbReference>
<feature type="binding site" evidence="3">
    <location>
        <position position="351"/>
    </location>
    <ligand>
        <name>CTP</name>
        <dbReference type="ChEBI" id="CHEBI:37563"/>
    </ligand>
</feature>
<comment type="pathway">
    <text evidence="3 4">Cofactor biosynthesis; coenzyme A biosynthesis; CoA from (R)-pantothenate: step 3/5.</text>
</comment>
<dbReference type="GO" id="GO:0015937">
    <property type="term" value="P:coenzyme A biosynthetic process"/>
    <property type="evidence" value="ECO:0007669"/>
    <property type="project" value="UniProtKB-UniRule"/>
</dbReference>
<feature type="binding site" evidence="3">
    <location>
        <position position="282"/>
    </location>
    <ligand>
        <name>CTP</name>
        <dbReference type="ChEBI" id="CHEBI:37563"/>
    </ligand>
</feature>
<evidence type="ECO:0000256" key="3">
    <source>
        <dbReference type="HAMAP-Rule" id="MF_02225"/>
    </source>
</evidence>
<keyword evidence="3 4" id="KW-0285">Flavoprotein</keyword>
<dbReference type="SUPFAM" id="SSF52507">
    <property type="entry name" value="Homo-oligomeric flavin-containing Cys decarboxylases, HFCD"/>
    <property type="match status" value="1"/>
</dbReference>
<keyword evidence="1 3" id="KW-0210">Decarboxylase</keyword>
<dbReference type="GO" id="GO:0010181">
    <property type="term" value="F:FMN binding"/>
    <property type="evidence" value="ECO:0007669"/>
    <property type="project" value="UniProtKB-UniRule"/>
</dbReference>
<dbReference type="Pfam" id="PF02441">
    <property type="entry name" value="Flavoprotein"/>
    <property type="match status" value="1"/>
</dbReference>
<dbReference type="GO" id="GO:0004633">
    <property type="term" value="F:phosphopantothenoylcysteine decarboxylase activity"/>
    <property type="evidence" value="ECO:0007669"/>
    <property type="project" value="UniProtKB-UniRule"/>
</dbReference>
<dbReference type="GO" id="GO:0015941">
    <property type="term" value="P:pantothenate catabolic process"/>
    <property type="evidence" value="ECO:0007669"/>
    <property type="project" value="InterPro"/>
</dbReference>
<gene>
    <name evidence="3" type="primary">coaBC</name>
    <name evidence="7" type="ORF">GY21_05820</name>
</gene>
<dbReference type="PANTHER" id="PTHR14359">
    <property type="entry name" value="HOMO-OLIGOMERIC FLAVIN CONTAINING CYS DECARBOXYLASE FAMILY"/>
    <property type="match status" value="1"/>
</dbReference>
<dbReference type="InterPro" id="IPR003382">
    <property type="entry name" value="Flavoprotein"/>
</dbReference>
<dbReference type="InterPro" id="IPR035929">
    <property type="entry name" value="CoaB-like_sf"/>
</dbReference>
<protein>
    <recommendedName>
        <fullName evidence="3">Coenzyme A biosynthesis bifunctional protein CoaBC</fullName>
    </recommendedName>
    <alternativeName>
        <fullName evidence="3">DNA/pantothenate metabolism flavoprotein</fullName>
    </alternativeName>
    <alternativeName>
        <fullName evidence="3">Phosphopantothenoylcysteine synthetase/decarboxylase</fullName>
        <shortName evidence="3">PPCS-PPCDC</shortName>
    </alternativeName>
    <domain>
        <recommendedName>
            <fullName evidence="3">Phosphopantothenoylcysteine decarboxylase</fullName>
            <shortName evidence="3">PPC decarboxylase</shortName>
            <shortName evidence="3">PPC-DC</shortName>
            <ecNumber evidence="3">4.1.1.36</ecNumber>
        </recommendedName>
        <alternativeName>
            <fullName evidence="3">CoaC</fullName>
        </alternativeName>
    </domain>
    <domain>
        <recommendedName>
            <fullName evidence="3">Phosphopantothenate--cysteine ligase</fullName>
            <ecNumber evidence="3">6.3.2.5</ecNumber>
        </recommendedName>
        <alternativeName>
            <fullName evidence="3">CoaB</fullName>
        </alternativeName>
        <alternativeName>
            <fullName evidence="3">Phosphopantothenoylcysteine synthetase</fullName>
            <shortName evidence="3">PPC synthetase</shortName>
            <shortName evidence="3">PPC-S</shortName>
        </alternativeName>
    </domain>
</protein>
<keyword evidence="3" id="KW-0460">Magnesium</keyword>
<reference evidence="7 8" key="1">
    <citation type="submission" date="2014-08" db="EMBL/GenBank/DDBJ databases">
        <authorList>
            <person name="Sisinthy S."/>
        </authorList>
    </citation>
    <scope>NUCLEOTIDE SEQUENCE [LARGE SCALE GENOMIC DNA]</scope>
    <source>
        <strain evidence="7 8">RuG17</strain>
    </source>
</reference>
<comment type="pathway">
    <text evidence="3 4">Cofactor biosynthesis; coenzyme A biosynthesis; CoA from (R)-pantothenate: step 2/5.</text>
</comment>
<feature type="binding site" evidence="3">
    <location>
        <position position="292"/>
    </location>
    <ligand>
        <name>CTP</name>
        <dbReference type="ChEBI" id="CHEBI:37563"/>
    </ligand>
</feature>
<evidence type="ECO:0000259" key="6">
    <source>
        <dbReference type="Pfam" id="PF04127"/>
    </source>
</evidence>
<organism evidence="7 8">
    <name type="scientific">Cryobacterium roopkundense</name>
    <dbReference type="NCBI Taxonomy" id="1001240"/>
    <lineage>
        <taxon>Bacteria</taxon>
        <taxon>Bacillati</taxon>
        <taxon>Actinomycetota</taxon>
        <taxon>Actinomycetes</taxon>
        <taxon>Micrococcales</taxon>
        <taxon>Microbacteriaceae</taxon>
        <taxon>Cryobacterium</taxon>
    </lineage>
</organism>
<dbReference type="Proteomes" id="UP000029864">
    <property type="component" value="Unassembled WGS sequence"/>
</dbReference>
<evidence type="ECO:0000259" key="5">
    <source>
        <dbReference type="Pfam" id="PF02441"/>
    </source>
</evidence>
<proteinExistence type="inferred from homology"/>
<keyword evidence="8" id="KW-1185">Reference proteome</keyword>
<dbReference type="NCBIfam" id="TIGR00521">
    <property type="entry name" value="coaBC_dfp"/>
    <property type="match status" value="1"/>
</dbReference>
<evidence type="ECO:0000313" key="8">
    <source>
        <dbReference type="Proteomes" id="UP000029864"/>
    </source>
</evidence>
<evidence type="ECO:0000256" key="2">
    <source>
        <dbReference type="ARBA" id="ARBA00023239"/>
    </source>
</evidence>
<feature type="domain" description="DNA/pantothenate metabolism flavoprotein C-terminal" evidence="6">
    <location>
        <begin position="189"/>
        <end position="402"/>
    </location>
</feature>
<dbReference type="GO" id="GO:0046872">
    <property type="term" value="F:metal ion binding"/>
    <property type="evidence" value="ECO:0007669"/>
    <property type="project" value="UniProtKB-KW"/>
</dbReference>
<dbReference type="RefSeq" id="WP_035835749.1">
    <property type="nucleotide sequence ID" value="NZ_JACHBQ010000001.1"/>
</dbReference>